<gene>
    <name evidence="12" type="ORF">PNOK_0718700</name>
</gene>
<keyword evidence="12" id="KW-0540">Nuclease</keyword>
<dbReference type="InterPro" id="IPR049469">
    <property type="entry name" value="RRP40_KH-I"/>
</dbReference>
<dbReference type="GO" id="GO:0000177">
    <property type="term" value="C:cytoplasmic exosome (RNase complex)"/>
    <property type="evidence" value="ECO:0007669"/>
    <property type="project" value="TreeGrafter"/>
</dbReference>
<dbReference type="GO" id="GO:0000467">
    <property type="term" value="P:exonucleolytic trimming to generate mature 3'-end of 5.8S rRNA from tricistronic rRNA transcript (SSU-rRNA, 5.8S rRNA, LSU-rRNA)"/>
    <property type="evidence" value="ECO:0007669"/>
    <property type="project" value="TreeGrafter"/>
</dbReference>
<protein>
    <recommendedName>
        <fullName evidence="9">Ribosomal RNA-processing protein 40</fullName>
    </recommendedName>
</protein>
<organism evidence="12 13">
    <name type="scientific">Pyrrhoderma noxium</name>
    <dbReference type="NCBI Taxonomy" id="2282107"/>
    <lineage>
        <taxon>Eukaryota</taxon>
        <taxon>Fungi</taxon>
        <taxon>Dikarya</taxon>
        <taxon>Basidiomycota</taxon>
        <taxon>Agaricomycotina</taxon>
        <taxon>Agaricomycetes</taxon>
        <taxon>Hymenochaetales</taxon>
        <taxon>Hymenochaetaceae</taxon>
        <taxon>Pyrrhoderma</taxon>
    </lineage>
</organism>
<dbReference type="GO" id="GO:0071038">
    <property type="term" value="P:TRAMP-dependent tRNA surveillance pathway"/>
    <property type="evidence" value="ECO:0007669"/>
    <property type="project" value="TreeGrafter"/>
</dbReference>
<evidence type="ECO:0000313" key="13">
    <source>
        <dbReference type="Proteomes" id="UP000217199"/>
    </source>
</evidence>
<comment type="similarity">
    <text evidence="3">Belongs to the RRP40 family.</text>
</comment>
<dbReference type="Proteomes" id="UP000217199">
    <property type="component" value="Unassembled WGS sequence"/>
</dbReference>
<feature type="domain" description="K Homology" evidence="10">
    <location>
        <begin position="152"/>
        <end position="199"/>
    </location>
</feature>
<keyword evidence="13" id="KW-1185">Reference proteome</keyword>
<dbReference type="Pfam" id="PF21262">
    <property type="entry name" value="RRP40_S1"/>
    <property type="match status" value="1"/>
</dbReference>
<dbReference type="EMBL" id="NBII01000007">
    <property type="protein sequence ID" value="PAV17123.1"/>
    <property type="molecule type" value="Genomic_DNA"/>
</dbReference>
<comment type="subcellular location">
    <subcellularLocation>
        <location evidence="1">Cytoplasm</location>
    </subcellularLocation>
    <subcellularLocation>
        <location evidence="2">Nucleus</location>
        <location evidence="2">Nucleolus</location>
    </subcellularLocation>
</comment>
<keyword evidence="5" id="KW-0698">rRNA processing</keyword>
<dbReference type="Gene3D" id="2.40.50.100">
    <property type="match status" value="1"/>
</dbReference>
<keyword evidence="8" id="KW-0539">Nucleus</keyword>
<keyword evidence="7" id="KW-0694">RNA-binding</keyword>
<evidence type="ECO:0000256" key="9">
    <source>
        <dbReference type="ARBA" id="ARBA00030615"/>
    </source>
</evidence>
<dbReference type="InterPro" id="IPR004088">
    <property type="entry name" value="KH_dom_type_1"/>
</dbReference>
<feature type="domain" description="Exosome complex exonuclease Rrp40 N-terminal" evidence="11">
    <location>
        <begin position="19"/>
        <end position="63"/>
    </location>
</feature>
<evidence type="ECO:0000256" key="5">
    <source>
        <dbReference type="ARBA" id="ARBA00022552"/>
    </source>
</evidence>
<dbReference type="InterPro" id="IPR041054">
    <property type="entry name" value="Rrp40_N_euk"/>
</dbReference>
<evidence type="ECO:0000256" key="4">
    <source>
        <dbReference type="ARBA" id="ARBA00022490"/>
    </source>
</evidence>
<keyword evidence="6" id="KW-0271">Exosome</keyword>
<dbReference type="GO" id="GO:0004527">
    <property type="term" value="F:exonuclease activity"/>
    <property type="evidence" value="ECO:0007669"/>
    <property type="project" value="UniProtKB-KW"/>
</dbReference>
<dbReference type="SUPFAM" id="SSF50249">
    <property type="entry name" value="Nucleic acid-binding proteins"/>
    <property type="match status" value="1"/>
</dbReference>
<keyword evidence="4" id="KW-0963">Cytoplasm</keyword>
<dbReference type="PANTHER" id="PTHR21321:SF1">
    <property type="entry name" value="EXOSOME COMPLEX COMPONENT RRP40"/>
    <property type="match status" value="1"/>
</dbReference>
<dbReference type="CDD" id="cd05790">
    <property type="entry name" value="S1_Rrp40"/>
    <property type="match status" value="1"/>
</dbReference>
<dbReference type="AlphaFoldDB" id="A0A286UC03"/>
<keyword evidence="12" id="KW-0269">Exonuclease</keyword>
<dbReference type="Gene3D" id="3.30.1370.10">
    <property type="entry name" value="K Homology domain, type 1"/>
    <property type="match status" value="1"/>
</dbReference>
<dbReference type="InterPro" id="IPR026699">
    <property type="entry name" value="Exosome_RNA_bind1/RRP40/RRP4"/>
</dbReference>
<dbReference type="STRING" id="2282107.A0A286UC03"/>
<evidence type="ECO:0000313" key="12">
    <source>
        <dbReference type="EMBL" id="PAV17123.1"/>
    </source>
</evidence>
<evidence type="ECO:0000256" key="8">
    <source>
        <dbReference type="ARBA" id="ARBA00023242"/>
    </source>
</evidence>
<dbReference type="InterPro" id="IPR012340">
    <property type="entry name" value="NA-bd_OB-fold"/>
</dbReference>
<dbReference type="OrthoDB" id="340500at2759"/>
<evidence type="ECO:0000256" key="3">
    <source>
        <dbReference type="ARBA" id="ARBA00007841"/>
    </source>
</evidence>
<dbReference type="GO" id="GO:0005730">
    <property type="term" value="C:nucleolus"/>
    <property type="evidence" value="ECO:0007669"/>
    <property type="project" value="UniProtKB-SubCell"/>
</dbReference>
<dbReference type="CDD" id="cd22526">
    <property type="entry name" value="KH-I_Rrp40"/>
    <property type="match status" value="1"/>
</dbReference>
<dbReference type="GO" id="GO:0071051">
    <property type="term" value="P:poly(A)-dependent snoRNA 3'-end processing"/>
    <property type="evidence" value="ECO:0007669"/>
    <property type="project" value="TreeGrafter"/>
</dbReference>
<dbReference type="FunCoup" id="A0A286UC03">
    <property type="interactions" value="376"/>
</dbReference>
<dbReference type="GO" id="GO:0071035">
    <property type="term" value="P:nuclear polyadenylation-dependent rRNA catabolic process"/>
    <property type="evidence" value="ECO:0007669"/>
    <property type="project" value="TreeGrafter"/>
</dbReference>
<dbReference type="GO" id="GO:0003723">
    <property type="term" value="F:RNA binding"/>
    <property type="evidence" value="ECO:0007669"/>
    <property type="project" value="UniProtKB-KW"/>
</dbReference>
<dbReference type="Pfam" id="PF18311">
    <property type="entry name" value="Rrp40_N"/>
    <property type="match status" value="1"/>
</dbReference>
<dbReference type="InterPro" id="IPR037319">
    <property type="entry name" value="Rrp40_S1"/>
</dbReference>
<dbReference type="Gene3D" id="2.40.50.140">
    <property type="entry name" value="Nucleic acid-binding proteins"/>
    <property type="match status" value="1"/>
</dbReference>
<dbReference type="InParanoid" id="A0A286UC03"/>
<evidence type="ECO:0000256" key="6">
    <source>
        <dbReference type="ARBA" id="ARBA00022835"/>
    </source>
</evidence>
<dbReference type="PANTHER" id="PTHR21321">
    <property type="entry name" value="PNAS-3 RELATED"/>
    <property type="match status" value="1"/>
</dbReference>
<accession>A0A286UC03</accession>
<dbReference type="GO" id="GO:0071034">
    <property type="term" value="P:CUT catabolic process"/>
    <property type="evidence" value="ECO:0007669"/>
    <property type="project" value="TreeGrafter"/>
</dbReference>
<evidence type="ECO:0000259" key="11">
    <source>
        <dbReference type="Pfam" id="PF18311"/>
    </source>
</evidence>
<dbReference type="SUPFAM" id="SSF54791">
    <property type="entry name" value="Eukaryotic type KH-domain (KH-domain type I)"/>
    <property type="match status" value="1"/>
</dbReference>
<proteinExistence type="inferred from homology"/>
<comment type="caution">
    <text evidence="12">The sequence shown here is derived from an EMBL/GenBank/DDBJ whole genome shotgun (WGS) entry which is preliminary data.</text>
</comment>
<reference evidence="12 13" key="1">
    <citation type="journal article" date="2017" name="Mol. Ecol.">
        <title>Comparative and population genomic landscape of Phellinus noxius: A hypervariable fungus causing root rot in trees.</title>
        <authorList>
            <person name="Chung C.L."/>
            <person name="Lee T.J."/>
            <person name="Akiba M."/>
            <person name="Lee H.H."/>
            <person name="Kuo T.H."/>
            <person name="Liu D."/>
            <person name="Ke H.M."/>
            <person name="Yokoi T."/>
            <person name="Roa M.B."/>
            <person name="Lu M.J."/>
            <person name="Chang Y.Y."/>
            <person name="Ann P.J."/>
            <person name="Tsai J.N."/>
            <person name="Chen C.Y."/>
            <person name="Tzean S.S."/>
            <person name="Ota Y."/>
            <person name="Hattori T."/>
            <person name="Sahashi N."/>
            <person name="Liou R.F."/>
            <person name="Kikuchi T."/>
            <person name="Tsai I.J."/>
        </authorList>
    </citation>
    <scope>NUCLEOTIDE SEQUENCE [LARGE SCALE GENOMIC DNA]</scope>
    <source>
        <strain evidence="12 13">FFPRI411160</strain>
    </source>
</reference>
<evidence type="ECO:0000256" key="7">
    <source>
        <dbReference type="ARBA" id="ARBA00022884"/>
    </source>
</evidence>
<sequence length="240" mass="26111">MAASVTLPGELVDAQHANLKLGPGLMQGTNALGGESSIISTRAGELKHSANRSKWWVESNSRRYVPAPQEYVVGIVTGRIGEGWRVDLGSAHNASLDGYAFEGATKRNKPNLKINSLVYARVSLAHKDMEPELECFDAQTRKSEGFGELKGGFLVHCSLGMCRMLLDPSFYLLPLLGSKFPLETAIGMNGRVWINTDSPKNTIIAVRCIEFADPDGNRGTQGRGRDEGEVKKFLCSLLDS</sequence>
<dbReference type="InterPro" id="IPR036612">
    <property type="entry name" value="KH_dom_type_1_sf"/>
</dbReference>
<evidence type="ECO:0000256" key="2">
    <source>
        <dbReference type="ARBA" id="ARBA00004604"/>
    </source>
</evidence>
<dbReference type="Pfam" id="PF15985">
    <property type="entry name" value="KH_6"/>
    <property type="match status" value="1"/>
</dbReference>
<evidence type="ECO:0000256" key="1">
    <source>
        <dbReference type="ARBA" id="ARBA00004496"/>
    </source>
</evidence>
<keyword evidence="12" id="KW-0378">Hydrolase</keyword>
<dbReference type="SUPFAM" id="SSF110324">
    <property type="entry name" value="Ribosomal L27 protein-like"/>
    <property type="match status" value="1"/>
</dbReference>
<dbReference type="GO" id="GO:0034475">
    <property type="term" value="P:U4 snRNA 3'-end processing"/>
    <property type="evidence" value="ECO:0007669"/>
    <property type="project" value="TreeGrafter"/>
</dbReference>
<dbReference type="FunFam" id="2.40.50.140:FF:000112">
    <property type="entry name" value="Exosome complex component RRP40"/>
    <property type="match status" value="1"/>
</dbReference>
<name>A0A286UC03_9AGAM</name>
<evidence type="ECO:0000259" key="10">
    <source>
        <dbReference type="Pfam" id="PF15985"/>
    </source>
</evidence>
<dbReference type="GO" id="GO:0000176">
    <property type="term" value="C:nuclear exosome (RNase complex)"/>
    <property type="evidence" value="ECO:0007669"/>
    <property type="project" value="TreeGrafter"/>
</dbReference>